<comment type="caution">
    <text evidence="1">The sequence shown here is derived from an EMBL/GenBank/DDBJ whole genome shotgun (WGS) entry which is preliminary data.</text>
</comment>
<gene>
    <name evidence="1" type="ORF">TKK_014209</name>
</gene>
<evidence type="ECO:0000313" key="1">
    <source>
        <dbReference type="EMBL" id="KAL3390949.1"/>
    </source>
</evidence>
<dbReference type="EMBL" id="JBJJXI010000113">
    <property type="protein sequence ID" value="KAL3390949.1"/>
    <property type="molecule type" value="Genomic_DNA"/>
</dbReference>
<sequence length="69" mass="7959">MKNISRNLAGHFLKIQSPFLAAMQMTLHDRYTDNVENIYKLTIQFIIQTLIDGYNEATKTKDKEKNGPS</sequence>
<proteinExistence type="predicted"/>
<reference evidence="1 2" key="1">
    <citation type="journal article" date="2024" name="bioRxiv">
        <title>A reference genome for Trichogramma kaykai: A tiny desert-dwelling parasitoid wasp with competing sex-ratio distorters.</title>
        <authorList>
            <person name="Culotta J."/>
            <person name="Lindsey A.R."/>
        </authorList>
    </citation>
    <scope>NUCLEOTIDE SEQUENCE [LARGE SCALE GENOMIC DNA]</scope>
    <source>
        <strain evidence="1 2">KSX58</strain>
    </source>
</reference>
<dbReference type="AlphaFoldDB" id="A0ABD2WEC2"/>
<organism evidence="1 2">
    <name type="scientific">Trichogramma kaykai</name>
    <dbReference type="NCBI Taxonomy" id="54128"/>
    <lineage>
        <taxon>Eukaryota</taxon>
        <taxon>Metazoa</taxon>
        <taxon>Ecdysozoa</taxon>
        <taxon>Arthropoda</taxon>
        <taxon>Hexapoda</taxon>
        <taxon>Insecta</taxon>
        <taxon>Pterygota</taxon>
        <taxon>Neoptera</taxon>
        <taxon>Endopterygota</taxon>
        <taxon>Hymenoptera</taxon>
        <taxon>Apocrita</taxon>
        <taxon>Proctotrupomorpha</taxon>
        <taxon>Chalcidoidea</taxon>
        <taxon>Trichogrammatidae</taxon>
        <taxon>Trichogramma</taxon>
    </lineage>
</organism>
<accession>A0ABD2WEC2</accession>
<dbReference type="Proteomes" id="UP001627154">
    <property type="component" value="Unassembled WGS sequence"/>
</dbReference>
<protein>
    <submittedName>
        <fullName evidence="1">Uncharacterized protein</fullName>
    </submittedName>
</protein>
<keyword evidence="2" id="KW-1185">Reference proteome</keyword>
<evidence type="ECO:0000313" key="2">
    <source>
        <dbReference type="Proteomes" id="UP001627154"/>
    </source>
</evidence>
<name>A0ABD2WEC2_9HYME</name>